<proteinExistence type="inferred from homology"/>
<keyword evidence="2" id="KW-1133">Transmembrane helix</keyword>
<keyword evidence="4" id="KW-1185">Reference proteome</keyword>
<dbReference type="PANTHER" id="PTHR19229">
    <property type="entry name" value="ATP-BINDING CASSETTE TRANSPORTER SUBFAMILY A ABCA"/>
    <property type="match status" value="1"/>
</dbReference>
<feature type="transmembrane region" description="Helical" evidence="2">
    <location>
        <begin position="88"/>
        <end position="106"/>
    </location>
</feature>
<accession>A0A9W3DG27</accession>
<reference evidence="5" key="2">
    <citation type="submission" date="2025-08" db="UniProtKB">
        <authorList>
            <consortium name="RefSeq"/>
        </authorList>
    </citation>
    <scope>IDENTIFICATION</scope>
    <source>
        <tissue evidence="5">Leaf</tissue>
    </source>
</reference>
<dbReference type="PANTHER" id="PTHR19229:SF205">
    <property type="entry name" value="ABC TRANSPORTER A FAMILY MEMBER 1-RELATED"/>
    <property type="match status" value="1"/>
</dbReference>
<feature type="transmembrane region" description="Helical" evidence="2">
    <location>
        <begin position="247"/>
        <end position="265"/>
    </location>
</feature>
<organism evidence="4 5">
    <name type="scientific">Raphanus sativus</name>
    <name type="common">Radish</name>
    <name type="synonym">Raphanus raphanistrum var. sativus</name>
    <dbReference type="NCBI Taxonomy" id="3726"/>
    <lineage>
        <taxon>Eukaryota</taxon>
        <taxon>Viridiplantae</taxon>
        <taxon>Streptophyta</taxon>
        <taxon>Embryophyta</taxon>
        <taxon>Tracheophyta</taxon>
        <taxon>Spermatophyta</taxon>
        <taxon>Magnoliopsida</taxon>
        <taxon>eudicotyledons</taxon>
        <taxon>Gunneridae</taxon>
        <taxon>Pentapetalae</taxon>
        <taxon>rosids</taxon>
        <taxon>malvids</taxon>
        <taxon>Brassicales</taxon>
        <taxon>Brassicaceae</taxon>
        <taxon>Brassiceae</taxon>
        <taxon>Raphanus</taxon>
    </lineage>
</organism>
<keyword evidence="2" id="KW-0812">Transmembrane</keyword>
<dbReference type="InterPro" id="IPR027417">
    <property type="entry name" value="P-loop_NTPase"/>
</dbReference>
<dbReference type="SUPFAM" id="SSF52540">
    <property type="entry name" value="P-loop containing nucleoside triphosphate hydrolases"/>
    <property type="match status" value="1"/>
</dbReference>
<dbReference type="OrthoDB" id="10255969at2759"/>
<keyword evidence="2" id="KW-0472">Membrane</keyword>
<sequence length="457" mass="50840">MANPLHFKERNPTVISYGIQTNSAPEMKRGRFEDPTFKFQIPLQVAAEREIARSLIGDPKFNWVFGFKEFPHLAIEAVVALDAVGPSFFLAIAMYGFVLQLSSLITEKELKLRQAMTMMGVFDTAYWLAWLTWEGILTTISALLIVLFGMMFQFDFFLKNSFFVVFLLFMLFQINMIGGSTGFPYSKDRSLTLRVLWSLFPPNTFSHGLKLLSDATSTPQDPGISWSKRAECAPNDDIDCVITINDIYLWLIGTFLLWFVLALYFDNIVPSASGVRKSAFYFVKPGYWTGRGGNRLEEGGICNCTGSVPPVDHITPDDEDVLEEEALVKQHSMEGLVDPNIYVQIRGLAKTYPGTTKCGCCKCKKTASCHALKGLWMNIAKDQLFCLPGPNGAGKTTTINCLTGINPVTGGDALIYGNSVRSSVGMSNIRKMIGVCPQVRYFLVAISFCHFPLATEI</sequence>
<evidence type="ECO:0000259" key="3">
    <source>
        <dbReference type="Pfam" id="PF00005"/>
    </source>
</evidence>
<feature type="transmembrane region" description="Helical" evidence="2">
    <location>
        <begin position="162"/>
        <end position="185"/>
    </location>
</feature>
<comment type="similarity">
    <text evidence="1">Belongs to the ABC transporter superfamily. ABCA family. CPR flippase (TC 3.A.1.211) subfamily.</text>
</comment>
<evidence type="ECO:0000256" key="2">
    <source>
        <dbReference type="SAM" id="Phobius"/>
    </source>
</evidence>
<dbReference type="RefSeq" id="XP_056862383.1">
    <property type="nucleotide sequence ID" value="XM_057006403.1"/>
</dbReference>
<protein>
    <submittedName>
        <fullName evidence="5">ABC transporter A family member 2-like</fullName>
    </submittedName>
</protein>
<dbReference type="KEGG" id="rsz:108808653"/>
<evidence type="ECO:0000256" key="1">
    <source>
        <dbReference type="ARBA" id="ARBA00008526"/>
    </source>
</evidence>
<reference evidence="4" key="1">
    <citation type="journal article" date="2019" name="Database">
        <title>The radish genome database (RadishGD): an integrated information resource for radish genomics.</title>
        <authorList>
            <person name="Yu H.J."/>
            <person name="Baek S."/>
            <person name="Lee Y.J."/>
            <person name="Cho A."/>
            <person name="Mun J.H."/>
        </authorList>
    </citation>
    <scope>NUCLEOTIDE SEQUENCE [LARGE SCALE GENOMIC DNA]</scope>
    <source>
        <strain evidence="4">cv. WK10039</strain>
    </source>
</reference>
<gene>
    <name evidence="5" type="primary">LOC108808653</name>
</gene>
<dbReference type="AlphaFoldDB" id="A0A9W3DG27"/>
<dbReference type="GeneID" id="108808653"/>
<dbReference type="GO" id="GO:0140359">
    <property type="term" value="F:ABC-type transporter activity"/>
    <property type="evidence" value="ECO:0007669"/>
    <property type="project" value="InterPro"/>
</dbReference>
<dbReference type="Gene3D" id="3.40.50.300">
    <property type="entry name" value="P-loop containing nucleotide triphosphate hydrolases"/>
    <property type="match status" value="1"/>
</dbReference>
<dbReference type="Pfam" id="PF00005">
    <property type="entry name" value="ABC_tran"/>
    <property type="match status" value="1"/>
</dbReference>
<evidence type="ECO:0000313" key="5">
    <source>
        <dbReference type="RefSeq" id="XP_056862383.1"/>
    </source>
</evidence>
<dbReference type="GO" id="GO:0016887">
    <property type="term" value="F:ATP hydrolysis activity"/>
    <property type="evidence" value="ECO:0007669"/>
    <property type="project" value="InterPro"/>
</dbReference>
<dbReference type="Proteomes" id="UP000504610">
    <property type="component" value="Chromosome 3"/>
</dbReference>
<dbReference type="GO" id="GO:0016020">
    <property type="term" value="C:membrane"/>
    <property type="evidence" value="ECO:0007669"/>
    <property type="project" value="InterPro"/>
</dbReference>
<dbReference type="InterPro" id="IPR003439">
    <property type="entry name" value="ABC_transporter-like_ATP-bd"/>
</dbReference>
<dbReference type="GO" id="GO:0005319">
    <property type="term" value="F:lipid transporter activity"/>
    <property type="evidence" value="ECO:0007669"/>
    <property type="project" value="TreeGrafter"/>
</dbReference>
<evidence type="ECO:0000313" key="4">
    <source>
        <dbReference type="Proteomes" id="UP000504610"/>
    </source>
</evidence>
<dbReference type="InterPro" id="IPR026082">
    <property type="entry name" value="ABCA"/>
</dbReference>
<name>A0A9W3DG27_RAPSA</name>
<feature type="transmembrane region" description="Helical" evidence="2">
    <location>
        <begin position="127"/>
        <end position="150"/>
    </location>
</feature>
<dbReference type="GO" id="GO:0005524">
    <property type="term" value="F:ATP binding"/>
    <property type="evidence" value="ECO:0007669"/>
    <property type="project" value="InterPro"/>
</dbReference>
<feature type="domain" description="ABC transporter" evidence="3">
    <location>
        <begin position="372"/>
        <end position="439"/>
    </location>
</feature>